<evidence type="ECO:0000313" key="1">
    <source>
        <dbReference type="EMBL" id="CAG7730279.1"/>
    </source>
</evidence>
<reference evidence="1" key="1">
    <citation type="submission" date="2021-06" db="EMBL/GenBank/DDBJ databases">
        <authorList>
            <person name="Hodson N. C."/>
            <person name="Mongue J. A."/>
            <person name="Jaron S. K."/>
        </authorList>
    </citation>
    <scope>NUCLEOTIDE SEQUENCE</scope>
</reference>
<accession>A0A8J2P428</accession>
<comment type="caution">
    <text evidence="1">The sequence shown here is derived from an EMBL/GenBank/DDBJ whole genome shotgun (WGS) entry which is preliminary data.</text>
</comment>
<protein>
    <submittedName>
        <fullName evidence="1">Uncharacterized protein</fullName>
    </submittedName>
</protein>
<dbReference type="EMBL" id="CAJVCH010191920">
    <property type="protein sequence ID" value="CAG7730279.1"/>
    <property type="molecule type" value="Genomic_DNA"/>
</dbReference>
<proteinExistence type="predicted"/>
<name>A0A8J2P428_9HEXA</name>
<sequence>MNPENKVILTIKFRDLIECVTHLTHVLPDINLESGIVPHDDCKKPCQTNILKVFPPVVQGLGQYKDRKCEFSQEQGKGKERYQLLYSAGFDGQFLFLDVIVKWDDPEECGCFEVAMS</sequence>
<dbReference type="AlphaFoldDB" id="A0A8J2P428"/>
<keyword evidence="2" id="KW-1185">Reference proteome</keyword>
<gene>
    <name evidence="1" type="ORF">AFUS01_LOCUS18937</name>
</gene>
<dbReference type="Proteomes" id="UP000708208">
    <property type="component" value="Unassembled WGS sequence"/>
</dbReference>
<organism evidence="1 2">
    <name type="scientific">Allacma fusca</name>
    <dbReference type="NCBI Taxonomy" id="39272"/>
    <lineage>
        <taxon>Eukaryota</taxon>
        <taxon>Metazoa</taxon>
        <taxon>Ecdysozoa</taxon>
        <taxon>Arthropoda</taxon>
        <taxon>Hexapoda</taxon>
        <taxon>Collembola</taxon>
        <taxon>Symphypleona</taxon>
        <taxon>Sminthuridae</taxon>
        <taxon>Allacma</taxon>
    </lineage>
</organism>
<evidence type="ECO:0000313" key="2">
    <source>
        <dbReference type="Proteomes" id="UP000708208"/>
    </source>
</evidence>